<dbReference type="AlphaFoldDB" id="A0A090FTR3"/>
<keyword evidence="1" id="KW-0472">Membrane</keyword>
<feature type="transmembrane region" description="Helical" evidence="1">
    <location>
        <begin position="151"/>
        <end position="170"/>
    </location>
</feature>
<dbReference type="Proteomes" id="UP000046373">
    <property type="component" value="Unassembled WGS sequence"/>
</dbReference>
<organism evidence="2 3">
    <name type="scientific">Mesorhizobium plurifarium</name>
    <dbReference type="NCBI Taxonomy" id="69974"/>
    <lineage>
        <taxon>Bacteria</taxon>
        <taxon>Pseudomonadati</taxon>
        <taxon>Pseudomonadota</taxon>
        <taxon>Alphaproteobacteria</taxon>
        <taxon>Hyphomicrobiales</taxon>
        <taxon>Phyllobacteriaceae</taxon>
        <taxon>Mesorhizobium</taxon>
    </lineage>
</organism>
<evidence type="ECO:0000313" key="3">
    <source>
        <dbReference type="Proteomes" id="UP000046373"/>
    </source>
</evidence>
<evidence type="ECO:0000313" key="2">
    <source>
        <dbReference type="EMBL" id="CDX45123.1"/>
    </source>
</evidence>
<dbReference type="EMBL" id="CCNB01000044">
    <property type="protein sequence ID" value="CDX45123.1"/>
    <property type="molecule type" value="Genomic_DNA"/>
</dbReference>
<feature type="transmembrane region" description="Helical" evidence="1">
    <location>
        <begin position="107"/>
        <end position="131"/>
    </location>
</feature>
<accession>A0A090FTR3</accession>
<evidence type="ECO:0000256" key="1">
    <source>
        <dbReference type="SAM" id="Phobius"/>
    </source>
</evidence>
<protein>
    <recommendedName>
        <fullName evidence="4">Diguanylate cyclase</fullName>
    </recommendedName>
</protein>
<feature type="transmembrane region" description="Helical" evidence="1">
    <location>
        <begin position="68"/>
        <end position="86"/>
    </location>
</feature>
<gene>
    <name evidence="2" type="ORF">MPLDJ20_70058</name>
</gene>
<sequence>MLSDPMVLILMYFVLPVWLIAGFADWLCHRATHIEATTGAKESLIHLLMFVEVGIPLLAAMFLEINALIIAVMMIVFVLHEATAIWDVRYATTARTVTPIEQHVHSFLEMIPLMGLVSVVSLHWGQFLALFGFGPEKARFDLAWKEQQLPVGYIATVMTVILLFELFPYVEELFRGLRANSGRLVPPKARRNKAGDTATR</sequence>
<dbReference type="GeneID" id="31893285"/>
<name>A0A090FTR3_MESPL</name>
<keyword evidence="1" id="KW-1133">Transmembrane helix</keyword>
<reference evidence="2 3" key="1">
    <citation type="submission" date="2014-08" db="EMBL/GenBank/DDBJ databases">
        <authorList>
            <person name="Moulin Lionel"/>
        </authorList>
    </citation>
    <scope>NUCLEOTIDE SEQUENCE [LARGE SCALE GENOMIC DNA]</scope>
</reference>
<feature type="transmembrane region" description="Helical" evidence="1">
    <location>
        <begin position="6"/>
        <end position="24"/>
    </location>
</feature>
<keyword evidence="1" id="KW-0812">Transmembrane</keyword>
<evidence type="ECO:0008006" key="4">
    <source>
        <dbReference type="Google" id="ProtNLM"/>
    </source>
</evidence>
<proteinExistence type="predicted"/>